<evidence type="ECO:0000313" key="3">
    <source>
        <dbReference type="Proteomes" id="UP000799441"/>
    </source>
</evidence>
<reference evidence="2" key="1">
    <citation type="journal article" date="2020" name="Stud. Mycol.">
        <title>101 Dothideomycetes genomes: a test case for predicting lifestyles and emergence of pathogens.</title>
        <authorList>
            <person name="Haridas S."/>
            <person name="Albert R."/>
            <person name="Binder M."/>
            <person name="Bloem J."/>
            <person name="Labutti K."/>
            <person name="Salamov A."/>
            <person name="Andreopoulos B."/>
            <person name="Baker S."/>
            <person name="Barry K."/>
            <person name="Bills G."/>
            <person name="Bluhm B."/>
            <person name="Cannon C."/>
            <person name="Castanera R."/>
            <person name="Culley D."/>
            <person name="Daum C."/>
            <person name="Ezra D."/>
            <person name="Gonzalez J."/>
            <person name="Henrissat B."/>
            <person name="Kuo A."/>
            <person name="Liang C."/>
            <person name="Lipzen A."/>
            <person name="Lutzoni F."/>
            <person name="Magnuson J."/>
            <person name="Mondo S."/>
            <person name="Nolan M."/>
            <person name="Ohm R."/>
            <person name="Pangilinan J."/>
            <person name="Park H.-J."/>
            <person name="Ramirez L."/>
            <person name="Alfaro M."/>
            <person name="Sun H."/>
            <person name="Tritt A."/>
            <person name="Yoshinaga Y."/>
            <person name="Zwiers L.-H."/>
            <person name="Turgeon B."/>
            <person name="Goodwin S."/>
            <person name="Spatafora J."/>
            <person name="Crous P."/>
            <person name="Grigoriev I."/>
        </authorList>
    </citation>
    <scope>NUCLEOTIDE SEQUENCE</scope>
    <source>
        <strain evidence="2">CBS 116435</strain>
    </source>
</reference>
<accession>A0A9P4UKX4</accession>
<name>A0A9P4UKX4_9PEZI</name>
<sequence length="176" mass="19415">MFCADGQSVTDSWRSRACATRAVSLAPRRDEPTSSVPGRRNREVAGCWLLAAGCCWLLLTGAARERATQRWYCPTRLICRASRRGSPIDPSRRARGRIQRRSRYAGMLGGVNGYGNGYGYGFWVWAAWGGRPQSRGEAYLDGNSSVGQNRVGSRRVAKRANKSSVRSQRRRGGGSL</sequence>
<dbReference type="EMBL" id="MU003879">
    <property type="protein sequence ID" value="KAF2716355.1"/>
    <property type="molecule type" value="Genomic_DNA"/>
</dbReference>
<evidence type="ECO:0000313" key="2">
    <source>
        <dbReference type="EMBL" id="KAF2716355.1"/>
    </source>
</evidence>
<keyword evidence="3" id="KW-1185">Reference proteome</keyword>
<dbReference type="Proteomes" id="UP000799441">
    <property type="component" value="Unassembled WGS sequence"/>
</dbReference>
<dbReference type="AlphaFoldDB" id="A0A9P4UKX4"/>
<proteinExistence type="predicted"/>
<organism evidence="2 3">
    <name type="scientific">Polychaeton citri CBS 116435</name>
    <dbReference type="NCBI Taxonomy" id="1314669"/>
    <lineage>
        <taxon>Eukaryota</taxon>
        <taxon>Fungi</taxon>
        <taxon>Dikarya</taxon>
        <taxon>Ascomycota</taxon>
        <taxon>Pezizomycotina</taxon>
        <taxon>Dothideomycetes</taxon>
        <taxon>Dothideomycetidae</taxon>
        <taxon>Capnodiales</taxon>
        <taxon>Capnodiaceae</taxon>
        <taxon>Polychaeton</taxon>
    </lineage>
</organism>
<protein>
    <submittedName>
        <fullName evidence="2">Uncharacterized protein</fullName>
    </submittedName>
</protein>
<feature type="compositionally biased region" description="Polar residues" evidence="1">
    <location>
        <begin position="142"/>
        <end position="151"/>
    </location>
</feature>
<feature type="compositionally biased region" description="Basic residues" evidence="1">
    <location>
        <begin position="152"/>
        <end position="176"/>
    </location>
</feature>
<comment type="caution">
    <text evidence="2">The sequence shown here is derived from an EMBL/GenBank/DDBJ whole genome shotgun (WGS) entry which is preliminary data.</text>
</comment>
<feature type="region of interest" description="Disordered" evidence="1">
    <location>
        <begin position="139"/>
        <end position="176"/>
    </location>
</feature>
<gene>
    <name evidence="2" type="ORF">K431DRAFT_19672</name>
</gene>
<evidence type="ECO:0000256" key="1">
    <source>
        <dbReference type="SAM" id="MobiDB-lite"/>
    </source>
</evidence>